<evidence type="ECO:0000256" key="2">
    <source>
        <dbReference type="SAM" id="SignalP"/>
    </source>
</evidence>
<feature type="domain" description="DUF4384" evidence="3">
    <location>
        <begin position="93"/>
        <end position="164"/>
    </location>
</feature>
<dbReference type="OrthoDB" id="9863754at2"/>
<dbReference type="Pfam" id="PF14326">
    <property type="entry name" value="DUF4384"/>
    <property type="match status" value="1"/>
</dbReference>
<feature type="region of interest" description="Disordered" evidence="1">
    <location>
        <begin position="43"/>
        <end position="62"/>
    </location>
</feature>
<organism evidence="4 5">
    <name type="scientific">Syntrophus gentianae</name>
    <dbReference type="NCBI Taxonomy" id="43775"/>
    <lineage>
        <taxon>Bacteria</taxon>
        <taxon>Pseudomonadati</taxon>
        <taxon>Thermodesulfobacteriota</taxon>
        <taxon>Syntrophia</taxon>
        <taxon>Syntrophales</taxon>
        <taxon>Syntrophaceae</taxon>
        <taxon>Syntrophus</taxon>
    </lineage>
</organism>
<reference evidence="4 5" key="1">
    <citation type="submission" date="2016-10" db="EMBL/GenBank/DDBJ databases">
        <authorList>
            <person name="de Groot N.N."/>
        </authorList>
    </citation>
    <scope>NUCLEOTIDE SEQUENCE [LARGE SCALE GENOMIC DNA]</scope>
    <source>
        <strain evidence="4 5">DSM 8423</strain>
    </source>
</reference>
<evidence type="ECO:0000256" key="1">
    <source>
        <dbReference type="SAM" id="MobiDB-lite"/>
    </source>
</evidence>
<evidence type="ECO:0000259" key="3">
    <source>
        <dbReference type="Pfam" id="PF14326"/>
    </source>
</evidence>
<evidence type="ECO:0000313" key="4">
    <source>
        <dbReference type="EMBL" id="SEM72018.1"/>
    </source>
</evidence>
<dbReference type="STRING" id="43775.SAMN04489760_13830"/>
<gene>
    <name evidence="4" type="ORF">SAMN04489760_13830</name>
</gene>
<feature type="chain" id="PRO_5011553951" description="DUF4384 domain-containing protein" evidence="2">
    <location>
        <begin position="26"/>
        <end position="290"/>
    </location>
</feature>
<feature type="region of interest" description="Disordered" evidence="1">
    <location>
        <begin position="160"/>
        <end position="216"/>
    </location>
</feature>
<name>A0A1H8AQC4_9BACT</name>
<dbReference type="Proteomes" id="UP000198744">
    <property type="component" value="Unassembled WGS sequence"/>
</dbReference>
<proteinExistence type="predicted"/>
<feature type="compositionally biased region" description="Polar residues" evidence="1">
    <location>
        <begin position="192"/>
        <end position="202"/>
    </location>
</feature>
<evidence type="ECO:0000313" key="5">
    <source>
        <dbReference type="Proteomes" id="UP000198744"/>
    </source>
</evidence>
<dbReference type="RefSeq" id="WP_093884711.1">
    <property type="nucleotide sequence ID" value="NZ_FOBS01000038.1"/>
</dbReference>
<dbReference type="AlphaFoldDB" id="A0A1H8AQC4"/>
<sequence>MKKRLFLTIGGCCALALLFAFPAIGAGPTGAKAIFDSGEGPSVSMSSTSGKSSPVKKTVKQATPSRERYVGISYQLMLLSDDGQMRSVTKARTFRSGERMKMLVRTNRPGYMTILNIGSSGNTNVLFNEYVDAYTMHEIPKTTTFKFVGNPGTETLMIMLSDNPSPIGGQQGAVSASSSSPSSAAPSYSSSDPGMSTASSSVADLPPPPPVQIASSMDGAKSLRGAKDIVVDDMQTSYAVISPKTGWKPASKGAKDIILESEGGKNFGVVPAAAISDGGILTMQVKLRHR</sequence>
<dbReference type="InterPro" id="IPR025493">
    <property type="entry name" value="DUF4384"/>
</dbReference>
<keyword evidence="2" id="KW-0732">Signal</keyword>
<feature type="signal peptide" evidence="2">
    <location>
        <begin position="1"/>
        <end position="25"/>
    </location>
</feature>
<dbReference type="EMBL" id="FOBS01000038">
    <property type="protein sequence ID" value="SEM72018.1"/>
    <property type="molecule type" value="Genomic_DNA"/>
</dbReference>
<feature type="compositionally biased region" description="Low complexity" evidence="1">
    <location>
        <begin position="43"/>
        <end position="56"/>
    </location>
</feature>
<accession>A0A1H8AQC4</accession>
<feature type="compositionally biased region" description="Low complexity" evidence="1">
    <location>
        <begin position="175"/>
        <end position="191"/>
    </location>
</feature>
<protein>
    <recommendedName>
        <fullName evidence="3">DUF4384 domain-containing protein</fullName>
    </recommendedName>
</protein>
<keyword evidence="5" id="KW-1185">Reference proteome</keyword>